<sequence length="91" mass="10081">MELTSFSNSHIKRILGYYRGKECNHQLSRFGAFTGFMEWPNSVALQIDPCLWNGELRSGFNGARGVGRSDACGVMLLQCVVVSLEAFGLSF</sequence>
<reference evidence="1" key="1">
    <citation type="submission" date="2013-07" db="EMBL/GenBank/DDBJ databases">
        <title>The genome of Eucalyptus grandis.</title>
        <authorList>
            <person name="Schmutz J."/>
            <person name="Hayes R."/>
            <person name="Myburg A."/>
            <person name="Tuskan G."/>
            <person name="Grattapaglia D."/>
            <person name="Rokhsar D.S."/>
        </authorList>
    </citation>
    <scope>NUCLEOTIDE SEQUENCE</scope>
    <source>
        <tissue evidence="1">Leaf extractions</tissue>
    </source>
</reference>
<protein>
    <submittedName>
        <fullName evidence="1">Uncharacterized protein</fullName>
    </submittedName>
</protein>
<dbReference type="InParanoid" id="A0A059BIL8"/>
<proteinExistence type="predicted"/>
<evidence type="ECO:0000313" key="1">
    <source>
        <dbReference type="EMBL" id="KCW65746.1"/>
    </source>
</evidence>
<dbReference type="Gramene" id="KCW65746">
    <property type="protein sequence ID" value="KCW65746"/>
    <property type="gene ID" value="EUGRSUZ_G03113"/>
</dbReference>
<name>A0A059BIL8_EUCGR</name>
<gene>
    <name evidence="1" type="ORF">EUGRSUZ_G03113</name>
</gene>
<accession>A0A059BIL8</accession>
<dbReference type="AlphaFoldDB" id="A0A059BIL8"/>
<organism evidence="1">
    <name type="scientific">Eucalyptus grandis</name>
    <name type="common">Flooded gum</name>
    <dbReference type="NCBI Taxonomy" id="71139"/>
    <lineage>
        <taxon>Eukaryota</taxon>
        <taxon>Viridiplantae</taxon>
        <taxon>Streptophyta</taxon>
        <taxon>Embryophyta</taxon>
        <taxon>Tracheophyta</taxon>
        <taxon>Spermatophyta</taxon>
        <taxon>Magnoliopsida</taxon>
        <taxon>eudicotyledons</taxon>
        <taxon>Gunneridae</taxon>
        <taxon>Pentapetalae</taxon>
        <taxon>rosids</taxon>
        <taxon>malvids</taxon>
        <taxon>Myrtales</taxon>
        <taxon>Myrtaceae</taxon>
        <taxon>Myrtoideae</taxon>
        <taxon>Eucalypteae</taxon>
        <taxon>Eucalyptus</taxon>
    </lineage>
</organism>
<dbReference type="EMBL" id="KK198759">
    <property type="protein sequence ID" value="KCW65746.1"/>
    <property type="molecule type" value="Genomic_DNA"/>
</dbReference>